<dbReference type="RefSeq" id="WP_188914083.1">
    <property type="nucleotide sequence ID" value="NZ_BMMF01000009.1"/>
</dbReference>
<dbReference type="PANTHER" id="PTHR36582">
    <property type="entry name" value="ANTITOXIN PARD"/>
    <property type="match status" value="1"/>
</dbReference>
<dbReference type="Pfam" id="PF03693">
    <property type="entry name" value="ParD_antitoxin"/>
    <property type="match status" value="1"/>
</dbReference>
<name>A0A917V5L1_9HYPH</name>
<proteinExistence type="inferred from homology"/>
<protein>
    <submittedName>
        <fullName evidence="3">Antitoxin</fullName>
    </submittedName>
</protein>
<dbReference type="NCBIfam" id="TIGR02606">
    <property type="entry name" value="antidote_CC2985"/>
    <property type="match status" value="1"/>
</dbReference>
<dbReference type="InterPro" id="IPR010985">
    <property type="entry name" value="Ribbon_hlx_hlx"/>
</dbReference>
<dbReference type="InterPro" id="IPR022789">
    <property type="entry name" value="ParD"/>
</dbReference>
<evidence type="ECO:0000256" key="2">
    <source>
        <dbReference type="ARBA" id="ARBA00022649"/>
    </source>
</evidence>
<keyword evidence="4" id="KW-1185">Reference proteome</keyword>
<evidence type="ECO:0000313" key="4">
    <source>
        <dbReference type="Proteomes" id="UP000600449"/>
    </source>
</evidence>
<dbReference type="InterPro" id="IPR038296">
    <property type="entry name" value="ParD_sf"/>
</dbReference>
<comment type="similarity">
    <text evidence="1">Belongs to the ParD antitoxin family.</text>
</comment>
<evidence type="ECO:0000313" key="3">
    <source>
        <dbReference type="EMBL" id="GGK41042.1"/>
    </source>
</evidence>
<dbReference type="Gene3D" id="6.10.10.120">
    <property type="entry name" value="Antitoxin ParD1-like"/>
    <property type="match status" value="1"/>
</dbReference>
<accession>A0A917V5L1</accession>
<comment type="caution">
    <text evidence="3">The sequence shown here is derived from an EMBL/GenBank/DDBJ whole genome shotgun (WGS) entry which is preliminary data.</text>
</comment>
<gene>
    <name evidence="3" type="ORF">GCM10011322_30210</name>
</gene>
<dbReference type="AlphaFoldDB" id="A0A917V5L1"/>
<reference evidence="3 4" key="1">
    <citation type="journal article" date="2014" name="Int. J. Syst. Evol. Microbiol.">
        <title>Complete genome sequence of Corynebacterium casei LMG S-19264T (=DSM 44701T), isolated from a smear-ripened cheese.</title>
        <authorList>
            <consortium name="US DOE Joint Genome Institute (JGI-PGF)"/>
            <person name="Walter F."/>
            <person name="Albersmeier A."/>
            <person name="Kalinowski J."/>
            <person name="Ruckert C."/>
        </authorList>
    </citation>
    <scope>NUCLEOTIDE SEQUENCE [LARGE SCALE GENOMIC DNA]</scope>
    <source>
        <strain evidence="3 4">CGMCC 1.9161</strain>
    </source>
</reference>
<keyword evidence="2" id="KW-1277">Toxin-antitoxin system</keyword>
<evidence type="ECO:0000256" key="1">
    <source>
        <dbReference type="ARBA" id="ARBA00008580"/>
    </source>
</evidence>
<organism evidence="3 4">
    <name type="scientific">Salinarimonas ramus</name>
    <dbReference type="NCBI Taxonomy" id="690164"/>
    <lineage>
        <taxon>Bacteria</taxon>
        <taxon>Pseudomonadati</taxon>
        <taxon>Pseudomonadota</taxon>
        <taxon>Alphaproteobacteria</taxon>
        <taxon>Hyphomicrobiales</taxon>
        <taxon>Salinarimonadaceae</taxon>
        <taxon>Salinarimonas</taxon>
    </lineage>
</organism>
<dbReference type="EMBL" id="BMMF01000009">
    <property type="protein sequence ID" value="GGK41042.1"/>
    <property type="molecule type" value="Genomic_DNA"/>
</dbReference>
<dbReference type="CDD" id="cd22231">
    <property type="entry name" value="RHH_NikR_HicB-like"/>
    <property type="match status" value="1"/>
</dbReference>
<dbReference type="GO" id="GO:0006355">
    <property type="term" value="P:regulation of DNA-templated transcription"/>
    <property type="evidence" value="ECO:0007669"/>
    <property type="project" value="InterPro"/>
</dbReference>
<dbReference type="PANTHER" id="PTHR36582:SF2">
    <property type="entry name" value="ANTITOXIN PARD"/>
    <property type="match status" value="1"/>
</dbReference>
<sequence>MATMNVSLPDEMKDWVEAQTETGRYANSSDYVRDLIRRDQERREKIAAMQILVTEGLESGFSDKSIDEIIAEALK</sequence>
<dbReference type="Proteomes" id="UP000600449">
    <property type="component" value="Unassembled WGS sequence"/>
</dbReference>
<dbReference type="SUPFAM" id="SSF47598">
    <property type="entry name" value="Ribbon-helix-helix"/>
    <property type="match status" value="1"/>
</dbReference>